<gene>
    <name evidence="4" type="ORF">FEM48_Zijuj12G0162400</name>
</gene>
<evidence type="ECO:0000256" key="2">
    <source>
        <dbReference type="ARBA" id="ARBA00022737"/>
    </source>
</evidence>
<sequence>MKLRLYGRFTNVLQYTLLDATDVAANKAILTLVYSALLNCYARAKLVKKAEAVIQQMKHMGFARILSRMETDPEVLDWSTYSAAANGCRKAGLVDKAFSMLKKLEELILTAKIKSTAYECILTQYTSIDKKDEVLRLWELFNKNLKKGLIEQAESLFNQLIEKGGKTRYYLKGKGDLEGAEETITLVRDKSFVSEDTHERVLDYIKDGESNAALPFVILVNAIDEYKEPSTHLAVEEEGS</sequence>
<dbReference type="GO" id="GO:0003729">
    <property type="term" value="F:mRNA binding"/>
    <property type="evidence" value="ECO:0007669"/>
    <property type="project" value="UniProtKB-ARBA"/>
</dbReference>
<dbReference type="AlphaFoldDB" id="A0A978UEC2"/>
<dbReference type="InterPro" id="IPR011990">
    <property type="entry name" value="TPR-like_helical_dom_sf"/>
</dbReference>
<evidence type="ECO:0000313" key="4">
    <source>
        <dbReference type="EMBL" id="KAH7513115.1"/>
    </source>
</evidence>
<comment type="caution">
    <text evidence="4">The sequence shown here is derived from an EMBL/GenBank/DDBJ whole genome shotgun (WGS) entry which is preliminary data.</text>
</comment>
<reference evidence="4" key="1">
    <citation type="journal article" date="2021" name="Front. Plant Sci.">
        <title>Chromosome-Scale Genome Assembly for Chinese Sour Jujube and Insights Into Its Genome Evolution and Domestication Signature.</title>
        <authorList>
            <person name="Shen L.-Y."/>
            <person name="Luo H."/>
            <person name="Wang X.-L."/>
            <person name="Wang X.-M."/>
            <person name="Qiu X.-J."/>
            <person name="Liu H."/>
            <person name="Zhou S.-S."/>
            <person name="Jia K.-H."/>
            <person name="Nie S."/>
            <person name="Bao Y.-T."/>
            <person name="Zhang R.-G."/>
            <person name="Yun Q.-Z."/>
            <person name="Chai Y.-H."/>
            <person name="Lu J.-Y."/>
            <person name="Li Y."/>
            <person name="Zhao S.-W."/>
            <person name="Mao J.-F."/>
            <person name="Jia S.-G."/>
            <person name="Mao Y.-M."/>
        </authorList>
    </citation>
    <scope>NUCLEOTIDE SEQUENCE</scope>
    <source>
        <strain evidence="4">AT0</strain>
        <tissue evidence="4">Leaf</tissue>
    </source>
</reference>
<keyword evidence="2" id="KW-0677">Repeat</keyword>
<dbReference type="NCBIfam" id="TIGR00756">
    <property type="entry name" value="PPR"/>
    <property type="match status" value="1"/>
</dbReference>
<comment type="similarity">
    <text evidence="1">Belongs to the PPR family. P subfamily.</text>
</comment>
<dbReference type="Gene3D" id="1.25.40.10">
    <property type="entry name" value="Tetratricopeptide repeat domain"/>
    <property type="match status" value="1"/>
</dbReference>
<accession>A0A978UEC2</accession>
<proteinExistence type="inferred from homology"/>
<dbReference type="EMBL" id="JAEACU010000012">
    <property type="protein sequence ID" value="KAH7513115.1"/>
    <property type="molecule type" value="Genomic_DNA"/>
</dbReference>
<dbReference type="PANTHER" id="PTHR45717:SF28">
    <property type="entry name" value="PENTACOTRIPEPTIDE-REPEAT REGION OF PRORP DOMAIN-CONTAINING PROTEIN"/>
    <property type="match status" value="1"/>
</dbReference>
<dbReference type="PANTHER" id="PTHR45717">
    <property type="entry name" value="OS12G0527900 PROTEIN"/>
    <property type="match status" value="1"/>
</dbReference>
<dbReference type="Pfam" id="PF01535">
    <property type="entry name" value="PPR"/>
    <property type="match status" value="3"/>
</dbReference>
<dbReference type="Proteomes" id="UP000813462">
    <property type="component" value="Unassembled WGS sequence"/>
</dbReference>
<feature type="repeat" description="PPR" evidence="3">
    <location>
        <begin position="30"/>
        <end position="64"/>
    </location>
</feature>
<dbReference type="GO" id="GO:0005739">
    <property type="term" value="C:mitochondrion"/>
    <property type="evidence" value="ECO:0007669"/>
    <property type="project" value="TreeGrafter"/>
</dbReference>
<dbReference type="InterPro" id="IPR002885">
    <property type="entry name" value="PPR_rpt"/>
</dbReference>
<evidence type="ECO:0000256" key="1">
    <source>
        <dbReference type="ARBA" id="ARBA00007626"/>
    </source>
</evidence>
<name>A0A978UEC2_ZIZJJ</name>
<protein>
    <recommendedName>
        <fullName evidence="6">Pentatricopeptide repeat-containing protein</fullName>
    </recommendedName>
</protein>
<evidence type="ECO:0000256" key="3">
    <source>
        <dbReference type="PROSITE-ProRule" id="PRU00708"/>
    </source>
</evidence>
<organism evidence="4 5">
    <name type="scientific">Ziziphus jujuba var. spinosa</name>
    <dbReference type="NCBI Taxonomy" id="714518"/>
    <lineage>
        <taxon>Eukaryota</taxon>
        <taxon>Viridiplantae</taxon>
        <taxon>Streptophyta</taxon>
        <taxon>Embryophyta</taxon>
        <taxon>Tracheophyta</taxon>
        <taxon>Spermatophyta</taxon>
        <taxon>Magnoliopsida</taxon>
        <taxon>eudicotyledons</taxon>
        <taxon>Gunneridae</taxon>
        <taxon>Pentapetalae</taxon>
        <taxon>rosids</taxon>
        <taxon>fabids</taxon>
        <taxon>Rosales</taxon>
        <taxon>Rhamnaceae</taxon>
        <taxon>Paliureae</taxon>
        <taxon>Ziziphus</taxon>
    </lineage>
</organism>
<dbReference type="PROSITE" id="PS51375">
    <property type="entry name" value="PPR"/>
    <property type="match status" value="1"/>
</dbReference>
<evidence type="ECO:0008006" key="6">
    <source>
        <dbReference type="Google" id="ProtNLM"/>
    </source>
</evidence>
<evidence type="ECO:0000313" key="5">
    <source>
        <dbReference type="Proteomes" id="UP000813462"/>
    </source>
</evidence>